<evidence type="ECO:0000313" key="1">
    <source>
        <dbReference type="EMBL" id="KRX14019.1"/>
    </source>
</evidence>
<proteinExistence type="predicted"/>
<sequence length="82" mass="9300">MAVSATHDCPAMEMMEARSKSVAMKIEAKSKKLVANHERLKLLLQYLDQLCAMPAKAKEIEEQILMAKELCHETDAHQIRYG</sequence>
<evidence type="ECO:0000313" key="2">
    <source>
        <dbReference type="Proteomes" id="UP000054630"/>
    </source>
</evidence>
<dbReference type="Proteomes" id="UP000054630">
    <property type="component" value="Unassembled WGS sequence"/>
</dbReference>
<dbReference type="EMBL" id="JYDL01000175">
    <property type="protein sequence ID" value="KRX14019.1"/>
    <property type="molecule type" value="Genomic_DNA"/>
</dbReference>
<reference evidence="1 2" key="1">
    <citation type="submission" date="2015-01" db="EMBL/GenBank/DDBJ databases">
        <title>Evolution of Trichinella species and genotypes.</title>
        <authorList>
            <person name="Korhonen P.K."/>
            <person name="Edoardo P."/>
            <person name="Giuseppe L.R."/>
            <person name="Gasser R.B."/>
        </authorList>
    </citation>
    <scope>NUCLEOTIDE SEQUENCE [LARGE SCALE GENOMIC DNA]</scope>
    <source>
        <strain evidence="1">ISS37</strain>
    </source>
</reference>
<keyword evidence="2" id="KW-1185">Reference proteome</keyword>
<organism evidence="1 2">
    <name type="scientific">Trichinella nelsoni</name>
    <dbReference type="NCBI Taxonomy" id="6336"/>
    <lineage>
        <taxon>Eukaryota</taxon>
        <taxon>Metazoa</taxon>
        <taxon>Ecdysozoa</taxon>
        <taxon>Nematoda</taxon>
        <taxon>Enoplea</taxon>
        <taxon>Dorylaimia</taxon>
        <taxon>Trichinellida</taxon>
        <taxon>Trichinellidae</taxon>
        <taxon>Trichinella</taxon>
    </lineage>
</organism>
<comment type="caution">
    <text evidence="1">The sequence shown here is derived from an EMBL/GenBank/DDBJ whole genome shotgun (WGS) entry which is preliminary data.</text>
</comment>
<accession>A0A0V0RHN4</accession>
<name>A0A0V0RHN4_9BILA</name>
<gene>
    <name evidence="1" type="ORF">T07_10198</name>
</gene>
<dbReference type="AlphaFoldDB" id="A0A0V0RHN4"/>
<protein>
    <submittedName>
        <fullName evidence="1">Uncharacterized protein</fullName>
    </submittedName>
</protein>